<evidence type="ECO:0000256" key="2">
    <source>
        <dbReference type="ARBA" id="ARBA00022801"/>
    </source>
</evidence>
<organism evidence="4 5">
    <name type="scientific">Gordonia caeni</name>
    <dbReference type="NCBI Taxonomy" id="1007097"/>
    <lineage>
        <taxon>Bacteria</taxon>
        <taxon>Bacillati</taxon>
        <taxon>Actinomycetota</taxon>
        <taxon>Actinomycetes</taxon>
        <taxon>Mycobacteriales</taxon>
        <taxon>Gordoniaceae</taxon>
        <taxon>Gordonia</taxon>
    </lineage>
</organism>
<reference evidence="5" key="1">
    <citation type="journal article" date="2019" name="Int. J. Syst. Evol. Microbiol.">
        <title>The Global Catalogue of Microorganisms (GCM) 10K type strain sequencing project: providing services to taxonomists for standard genome sequencing and annotation.</title>
        <authorList>
            <consortium name="The Broad Institute Genomics Platform"/>
            <consortium name="The Broad Institute Genome Sequencing Center for Infectious Disease"/>
            <person name="Wu L."/>
            <person name="Ma J."/>
        </authorList>
    </citation>
    <scope>NUCLEOTIDE SEQUENCE [LARGE SCALE GENOMIC DNA]</scope>
    <source>
        <strain evidence="5">JCM 16923</strain>
    </source>
</reference>
<keyword evidence="5" id="KW-1185">Reference proteome</keyword>
<evidence type="ECO:0000313" key="4">
    <source>
        <dbReference type="EMBL" id="GAA3970071.1"/>
    </source>
</evidence>
<dbReference type="Pfam" id="PF02275">
    <property type="entry name" value="CBAH"/>
    <property type="match status" value="1"/>
</dbReference>
<dbReference type="RefSeq" id="WP_344785795.1">
    <property type="nucleotide sequence ID" value="NZ_BAAAZW010000013.1"/>
</dbReference>
<dbReference type="PANTHER" id="PTHR35527:SF2">
    <property type="entry name" value="HYDROLASE"/>
    <property type="match status" value="1"/>
</dbReference>
<dbReference type="CDD" id="cd01902">
    <property type="entry name" value="Ntn_CGH"/>
    <property type="match status" value="1"/>
</dbReference>
<dbReference type="Gene3D" id="3.60.60.10">
    <property type="entry name" value="Penicillin V Acylase, Chain A"/>
    <property type="match status" value="1"/>
</dbReference>
<dbReference type="GO" id="GO:0016787">
    <property type="term" value="F:hydrolase activity"/>
    <property type="evidence" value="ECO:0007669"/>
    <property type="project" value="UniProtKB-KW"/>
</dbReference>
<evidence type="ECO:0000259" key="3">
    <source>
        <dbReference type="Pfam" id="PF02275"/>
    </source>
</evidence>
<dbReference type="PANTHER" id="PTHR35527">
    <property type="entry name" value="CHOLOYLGLYCINE HYDROLASE"/>
    <property type="match status" value="1"/>
</dbReference>
<evidence type="ECO:0000256" key="1">
    <source>
        <dbReference type="ARBA" id="ARBA00006625"/>
    </source>
</evidence>
<dbReference type="InterPro" id="IPR029055">
    <property type="entry name" value="Ntn_hydrolases_N"/>
</dbReference>
<proteinExistence type="inferred from homology"/>
<dbReference type="InterPro" id="IPR029132">
    <property type="entry name" value="CBAH/NAAA_C"/>
</dbReference>
<accession>A0ABP7PRE3</accession>
<dbReference type="SUPFAM" id="SSF56235">
    <property type="entry name" value="N-terminal nucleophile aminohydrolases (Ntn hydrolases)"/>
    <property type="match status" value="1"/>
</dbReference>
<sequence length="372" mass="41247">MCTRVIWPDADGSVIVGRNMDFHQDLHTNLWKLPRGIKRNDRVEGELKWTAKYGSVIAGVYDILSTDGVNEKGLAGHILWLAESDYGTPDDSRPQLAMSVWLQYYLDNFATVGEAVAWSEKNQPQVIPMADPTGKSTPALHLALDDASGDSVIFEYIDGELHIYHSRDYQVMTNSPTYDKQLELVKQYQNLGGDKPLPGTCDAADRFARALYYVKDQPVPTSQVQAMAAMLSIIRNCAQPFRNPEPGKPDASQTLWQVVIDLTNLRYAFESSTRPNLVWVDLKDLDFSEGSGEAKLDLLSDLALEGGIAGEVHKHFKKHHKFHIVSIEQAKLIGEAVVEAGKALGGVKSAESRAQKVQDHVQAKLAEFVDAE</sequence>
<comment type="similarity">
    <text evidence="1">Belongs to the peptidase C59 family.</text>
</comment>
<name>A0ABP7PRE3_9ACTN</name>
<dbReference type="Proteomes" id="UP001418444">
    <property type="component" value="Unassembled WGS sequence"/>
</dbReference>
<feature type="domain" description="Choloylglycine hydrolase/NAAA C-terminal" evidence="3">
    <location>
        <begin position="2"/>
        <end position="287"/>
    </location>
</feature>
<dbReference type="EMBL" id="BAAAZW010000013">
    <property type="protein sequence ID" value="GAA3970071.1"/>
    <property type="molecule type" value="Genomic_DNA"/>
</dbReference>
<comment type="caution">
    <text evidence="4">The sequence shown here is derived from an EMBL/GenBank/DDBJ whole genome shotgun (WGS) entry which is preliminary data.</text>
</comment>
<gene>
    <name evidence="4" type="ORF">GCM10022231_34330</name>
</gene>
<keyword evidence="2 4" id="KW-0378">Hydrolase</keyword>
<evidence type="ECO:0000313" key="5">
    <source>
        <dbReference type="Proteomes" id="UP001418444"/>
    </source>
</evidence>
<protein>
    <submittedName>
        <fullName evidence="4">Linear amide C-N hydrolase</fullName>
    </submittedName>
</protein>
<dbReference type="InterPro" id="IPR052193">
    <property type="entry name" value="Peptidase_C59"/>
</dbReference>